<evidence type="ECO:0000313" key="2">
    <source>
        <dbReference type="Proteomes" id="UP000236630"/>
    </source>
</evidence>
<gene>
    <name evidence="1" type="ORF">CUMW_220340</name>
</gene>
<dbReference type="AlphaFoldDB" id="A0A2H5QDP4"/>
<comment type="caution">
    <text evidence="1">The sequence shown here is derived from an EMBL/GenBank/DDBJ whole genome shotgun (WGS) entry which is preliminary data.</text>
</comment>
<accession>A0A2H5QDP4</accession>
<dbReference type="EMBL" id="BDQV01000320">
    <property type="protein sequence ID" value="GAY62759.1"/>
    <property type="molecule type" value="Genomic_DNA"/>
</dbReference>
<protein>
    <submittedName>
        <fullName evidence="1">Uncharacterized protein</fullName>
    </submittedName>
</protein>
<dbReference type="Proteomes" id="UP000236630">
    <property type="component" value="Unassembled WGS sequence"/>
</dbReference>
<name>A0A2H5QDP4_CITUN</name>
<evidence type="ECO:0000313" key="1">
    <source>
        <dbReference type="EMBL" id="GAY62759.1"/>
    </source>
</evidence>
<sequence length="17" mass="2097">MNHKLFSRESPLTRHLM</sequence>
<proteinExistence type="predicted"/>
<reference evidence="1 2" key="1">
    <citation type="journal article" date="2017" name="Front. Genet.">
        <title>Draft sequencing of the heterozygous diploid genome of Satsuma (Citrus unshiu Marc.) using a hybrid assembly approach.</title>
        <authorList>
            <person name="Shimizu T."/>
            <person name="Tanizawa Y."/>
            <person name="Mochizuki T."/>
            <person name="Nagasaki H."/>
            <person name="Yoshioka T."/>
            <person name="Toyoda A."/>
            <person name="Fujiyama A."/>
            <person name="Kaminuma E."/>
            <person name="Nakamura Y."/>
        </authorList>
    </citation>
    <scope>NUCLEOTIDE SEQUENCE [LARGE SCALE GENOMIC DNA]</scope>
    <source>
        <strain evidence="2">cv. Miyagawa wase</strain>
    </source>
</reference>
<keyword evidence="2" id="KW-1185">Reference proteome</keyword>
<organism evidence="1 2">
    <name type="scientific">Citrus unshiu</name>
    <name type="common">Satsuma mandarin</name>
    <name type="synonym">Citrus nobilis var. unshiu</name>
    <dbReference type="NCBI Taxonomy" id="55188"/>
    <lineage>
        <taxon>Eukaryota</taxon>
        <taxon>Viridiplantae</taxon>
        <taxon>Streptophyta</taxon>
        <taxon>Embryophyta</taxon>
        <taxon>Tracheophyta</taxon>
        <taxon>Spermatophyta</taxon>
        <taxon>Magnoliopsida</taxon>
        <taxon>eudicotyledons</taxon>
        <taxon>Gunneridae</taxon>
        <taxon>Pentapetalae</taxon>
        <taxon>rosids</taxon>
        <taxon>malvids</taxon>
        <taxon>Sapindales</taxon>
        <taxon>Rutaceae</taxon>
        <taxon>Aurantioideae</taxon>
        <taxon>Citrus</taxon>
    </lineage>
</organism>